<evidence type="ECO:0000313" key="3">
    <source>
        <dbReference type="Proteomes" id="UP000218824"/>
    </source>
</evidence>
<reference evidence="2 3" key="1">
    <citation type="journal article" date="2017" name="DNA Res.">
        <title>Complete genome sequence and expression profile of the commercial lytic enzyme producer Lysobacter enzymogenes M497-1.</title>
        <authorList>
            <person name="Takami H."/>
            <person name="Toyoda A."/>
            <person name="Uchiyama I."/>
            <person name="Itoh T."/>
            <person name="Takaki Y."/>
            <person name="Arai W."/>
            <person name="Nishi S."/>
            <person name="Kawai M."/>
            <person name="Shinya K."/>
            <person name="Ikeda H."/>
        </authorList>
    </citation>
    <scope>NUCLEOTIDE SEQUENCE [LARGE SCALE GENOMIC DNA]</scope>
    <source>
        <strain evidence="2 3">M497-1</strain>
    </source>
</reference>
<evidence type="ECO:0000256" key="1">
    <source>
        <dbReference type="SAM" id="Phobius"/>
    </source>
</evidence>
<gene>
    <name evidence="2" type="ORF">LEN_3419</name>
</gene>
<name>A0AAU9B2W9_LYSEN</name>
<dbReference type="KEGG" id="lem:LEN_3419"/>
<dbReference type="AlphaFoldDB" id="A0AAU9B2W9"/>
<keyword evidence="1" id="KW-0812">Transmembrane</keyword>
<protein>
    <recommendedName>
        <fullName evidence="4">Transmembrane protein</fullName>
    </recommendedName>
</protein>
<evidence type="ECO:0008006" key="4">
    <source>
        <dbReference type="Google" id="ProtNLM"/>
    </source>
</evidence>
<dbReference type="RefSeq" id="WP_096379258.1">
    <property type="nucleotide sequence ID" value="NZ_AP014940.1"/>
</dbReference>
<dbReference type="GeneID" id="83065235"/>
<dbReference type="Proteomes" id="UP000218824">
    <property type="component" value="Chromosome"/>
</dbReference>
<feature type="transmembrane region" description="Helical" evidence="1">
    <location>
        <begin position="109"/>
        <end position="132"/>
    </location>
</feature>
<accession>A0AAU9B2W9</accession>
<feature type="transmembrane region" description="Helical" evidence="1">
    <location>
        <begin position="53"/>
        <end position="74"/>
    </location>
</feature>
<feature type="transmembrane region" description="Helical" evidence="1">
    <location>
        <begin position="138"/>
        <end position="156"/>
    </location>
</feature>
<keyword evidence="1" id="KW-1133">Transmembrane helix</keyword>
<organism evidence="2 3">
    <name type="scientific">Lysobacter enzymogenes</name>
    <dbReference type="NCBI Taxonomy" id="69"/>
    <lineage>
        <taxon>Bacteria</taxon>
        <taxon>Pseudomonadati</taxon>
        <taxon>Pseudomonadota</taxon>
        <taxon>Gammaproteobacteria</taxon>
        <taxon>Lysobacterales</taxon>
        <taxon>Lysobacteraceae</taxon>
        <taxon>Lysobacter</taxon>
    </lineage>
</organism>
<proteinExistence type="predicted"/>
<dbReference type="EMBL" id="AP014940">
    <property type="protein sequence ID" value="BAV98906.1"/>
    <property type="molecule type" value="Genomic_DNA"/>
</dbReference>
<evidence type="ECO:0000313" key="2">
    <source>
        <dbReference type="EMBL" id="BAV98906.1"/>
    </source>
</evidence>
<keyword evidence="1" id="KW-0472">Membrane</keyword>
<sequence>MRGADAGIDTAVLELAPLWTQAQRAYQSACVGAQWLVLGICAAFLAPKLELGWLARVAAMAVAVSALFHGRAAWLETRFALAVRACVWNRWRANALPELACLRRLGRGLAWAAVAGWTLAGVVSLLVFPIGLSYELPGLLKAYALILAISVLRLPYMATASRRLLLELDECSHRVACSDVAAM</sequence>